<dbReference type="GO" id="GO:0004519">
    <property type="term" value="F:endonuclease activity"/>
    <property type="evidence" value="ECO:0007669"/>
    <property type="project" value="UniProtKB-KW"/>
</dbReference>
<keyword evidence="6" id="KW-0695">RNA-directed DNA polymerase</keyword>
<sequence>MGNLGIMVEDTSCELSVISPLGQSVQVSKQSSFEKLKLVLTQALVLVQPKPGKEFVEGKVVAYTSRQLKQYKGNYPTHDLELATIVFALKIWRHYLYGERCIIYTDHQRLKYLLTQKEMNLRQRRWIELLKDYSIEYHSGKANVVVDTLSQRSMSNLMAMFACLSLFDDGGILVELQAKSSWLDGIKSKPLLDESLISRVQQMDKVRAIVALMLCIPESSIQMAPYEALYGSKSRTPLCWTELGERKVLGLKLVAETKDKANSYRQKPYADLKRREIEFEVLRCVGLVAYHLELPLELDRIYNTPYSYSTSEPGTRYY</sequence>
<feature type="domain" description="Reverse transcriptase RNase H-like" evidence="7">
    <location>
        <begin position="44"/>
        <end position="133"/>
    </location>
</feature>
<evidence type="ECO:0000259" key="7">
    <source>
        <dbReference type="Pfam" id="PF17917"/>
    </source>
</evidence>
<keyword evidence="2" id="KW-0548">Nucleotidyltransferase</keyword>
<dbReference type="GO" id="GO:0016787">
    <property type="term" value="F:hydrolase activity"/>
    <property type="evidence" value="ECO:0007669"/>
    <property type="project" value="UniProtKB-KW"/>
</dbReference>
<organism evidence="8 9">
    <name type="scientific">Gossypium australe</name>
    <dbReference type="NCBI Taxonomy" id="47621"/>
    <lineage>
        <taxon>Eukaryota</taxon>
        <taxon>Viridiplantae</taxon>
        <taxon>Streptophyta</taxon>
        <taxon>Embryophyta</taxon>
        <taxon>Tracheophyta</taxon>
        <taxon>Spermatophyta</taxon>
        <taxon>Magnoliopsida</taxon>
        <taxon>eudicotyledons</taxon>
        <taxon>Gunneridae</taxon>
        <taxon>Pentapetalae</taxon>
        <taxon>rosids</taxon>
        <taxon>malvids</taxon>
        <taxon>Malvales</taxon>
        <taxon>Malvaceae</taxon>
        <taxon>Malvoideae</taxon>
        <taxon>Gossypium</taxon>
    </lineage>
</organism>
<keyword evidence="1" id="KW-0808">Transferase</keyword>
<comment type="caution">
    <text evidence="8">The sequence shown here is derived from an EMBL/GenBank/DDBJ whole genome shotgun (WGS) entry which is preliminary data.</text>
</comment>
<dbReference type="InterPro" id="IPR041373">
    <property type="entry name" value="RT_RNaseH"/>
</dbReference>
<evidence type="ECO:0000256" key="6">
    <source>
        <dbReference type="ARBA" id="ARBA00022918"/>
    </source>
</evidence>
<evidence type="ECO:0000313" key="9">
    <source>
        <dbReference type="Proteomes" id="UP000325315"/>
    </source>
</evidence>
<dbReference type="InterPro" id="IPR043502">
    <property type="entry name" value="DNA/RNA_pol_sf"/>
</dbReference>
<dbReference type="CDD" id="cd09274">
    <property type="entry name" value="RNase_HI_RT_Ty3"/>
    <property type="match status" value="1"/>
</dbReference>
<dbReference type="PANTHER" id="PTHR34072">
    <property type="entry name" value="ENZYMATIC POLYPROTEIN-RELATED"/>
    <property type="match status" value="1"/>
</dbReference>
<evidence type="ECO:0000256" key="1">
    <source>
        <dbReference type="ARBA" id="ARBA00022679"/>
    </source>
</evidence>
<dbReference type="Proteomes" id="UP000325315">
    <property type="component" value="Unassembled WGS sequence"/>
</dbReference>
<evidence type="ECO:0000256" key="5">
    <source>
        <dbReference type="ARBA" id="ARBA00022801"/>
    </source>
</evidence>
<dbReference type="EMBL" id="SMMG02000006">
    <property type="protein sequence ID" value="KAA3470912.1"/>
    <property type="molecule type" value="Genomic_DNA"/>
</dbReference>
<reference evidence="8" key="1">
    <citation type="submission" date="2019-08" db="EMBL/GenBank/DDBJ databases">
        <authorList>
            <person name="Liu F."/>
        </authorList>
    </citation>
    <scope>NUCLEOTIDE SEQUENCE [LARGE SCALE GENOMIC DNA]</scope>
    <source>
        <strain evidence="8">PA1801</strain>
        <tissue evidence="8">Leaf</tissue>
    </source>
</reference>
<evidence type="ECO:0000313" key="8">
    <source>
        <dbReference type="EMBL" id="KAA3470912.1"/>
    </source>
</evidence>
<keyword evidence="3" id="KW-0540">Nuclease</keyword>
<name>A0A5B6VP95_9ROSI</name>
<keyword evidence="4" id="KW-0255">Endonuclease</keyword>
<evidence type="ECO:0000256" key="2">
    <source>
        <dbReference type="ARBA" id="ARBA00022695"/>
    </source>
</evidence>
<dbReference type="AlphaFoldDB" id="A0A5B6VP95"/>
<dbReference type="OrthoDB" id="111931at2759"/>
<gene>
    <name evidence="8" type="ORF">EPI10_016584</name>
</gene>
<dbReference type="PANTHER" id="PTHR34072:SF52">
    <property type="entry name" value="RIBONUCLEASE H"/>
    <property type="match status" value="1"/>
</dbReference>
<protein>
    <submittedName>
        <fullName evidence="8">Integrase</fullName>
    </submittedName>
</protein>
<proteinExistence type="predicted"/>
<evidence type="ECO:0000256" key="3">
    <source>
        <dbReference type="ARBA" id="ARBA00022722"/>
    </source>
</evidence>
<evidence type="ECO:0000256" key="4">
    <source>
        <dbReference type="ARBA" id="ARBA00022759"/>
    </source>
</evidence>
<dbReference type="GO" id="GO:0003964">
    <property type="term" value="F:RNA-directed DNA polymerase activity"/>
    <property type="evidence" value="ECO:0007669"/>
    <property type="project" value="UniProtKB-KW"/>
</dbReference>
<dbReference type="Pfam" id="PF17917">
    <property type="entry name" value="RT_RNaseH"/>
    <property type="match status" value="1"/>
</dbReference>
<dbReference type="SUPFAM" id="SSF56672">
    <property type="entry name" value="DNA/RNA polymerases"/>
    <property type="match status" value="1"/>
</dbReference>
<keyword evidence="5" id="KW-0378">Hydrolase</keyword>
<accession>A0A5B6VP95</accession>
<keyword evidence="9" id="KW-1185">Reference proteome</keyword>